<comment type="caution">
    <text evidence="15">The sequence shown here is derived from an EMBL/GenBank/DDBJ whole genome shotgun (WGS) entry which is preliminary data.</text>
</comment>
<dbReference type="InterPro" id="IPR000531">
    <property type="entry name" value="Beta-barrel_TonB"/>
</dbReference>
<feature type="signal peptide" evidence="12">
    <location>
        <begin position="1"/>
        <end position="31"/>
    </location>
</feature>
<keyword evidence="12" id="KW-0732">Signal</keyword>
<name>A0A1E7WDM3_9BURK</name>
<keyword evidence="9 10" id="KW-0998">Cell outer membrane</keyword>
<dbReference type="PATRIC" id="fig|762836.4.peg.4183"/>
<dbReference type="Gene3D" id="2.40.170.20">
    <property type="entry name" value="TonB-dependent receptor, beta-barrel domain"/>
    <property type="match status" value="1"/>
</dbReference>
<evidence type="ECO:0000313" key="15">
    <source>
        <dbReference type="EMBL" id="OEZ96095.1"/>
    </source>
</evidence>
<evidence type="ECO:0000256" key="9">
    <source>
        <dbReference type="ARBA" id="ARBA00023237"/>
    </source>
</evidence>
<dbReference type="OrthoDB" id="8530571at2"/>
<comment type="similarity">
    <text evidence="2 10 11">Belongs to the TonB-dependent receptor family.</text>
</comment>
<dbReference type="Pfam" id="PF00593">
    <property type="entry name" value="TonB_dep_Rec_b-barrel"/>
    <property type="match status" value="1"/>
</dbReference>
<dbReference type="PANTHER" id="PTHR47234:SF2">
    <property type="entry name" value="TONB-DEPENDENT RECEPTOR"/>
    <property type="match status" value="1"/>
</dbReference>
<evidence type="ECO:0000256" key="2">
    <source>
        <dbReference type="ARBA" id="ARBA00009810"/>
    </source>
</evidence>
<keyword evidence="8 15" id="KW-0675">Receptor</keyword>
<dbReference type="Gene3D" id="2.170.130.10">
    <property type="entry name" value="TonB-dependent receptor, plug domain"/>
    <property type="match status" value="1"/>
</dbReference>
<evidence type="ECO:0000256" key="3">
    <source>
        <dbReference type="ARBA" id="ARBA00022448"/>
    </source>
</evidence>
<dbReference type="PANTHER" id="PTHR47234">
    <property type="match status" value="1"/>
</dbReference>
<dbReference type="InterPro" id="IPR039426">
    <property type="entry name" value="TonB-dep_rcpt-like"/>
</dbReference>
<evidence type="ECO:0000256" key="5">
    <source>
        <dbReference type="ARBA" id="ARBA00022692"/>
    </source>
</evidence>
<dbReference type="GO" id="GO:0009279">
    <property type="term" value="C:cell outer membrane"/>
    <property type="evidence" value="ECO:0007669"/>
    <property type="project" value="UniProtKB-SubCell"/>
</dbReference>
<evidence type="ECO:0000256" key="8">
    <source>
        <dbReference type="ARBA" id="ARBA00023170"/>
    </source>
</evidence>
<dbReference type="PROSITE" id="PS52016">
    <property type="entry name" value="TONB_DEPENDENT_REC_3"/>
    <property type="match status" value="1"/>
</dbReference>
<evidence type="ECO:0000256" key="12">
    <source>
        <dbReference type="SAM" id="SignalP"/>
    </source>
</evidence>
<accession>A0A1E7WDM3</accession>
<dbReference type="AlphaFoldDB" id="A0A1E7WDM3"/>
<comment type="subcellular location">
    <subcellularLocation>
        <location evidence="1 10">Cell outer membrane</location>
        <topology evidence="1 10">Multi-pass membrane protein</topology>
    </subcellularLocation>
</comment>
<evidence type="ECO:0000256" key="10">
    <source>
        <dbReference type="PROSITE-ProRule" id="PRU01360"/>
    </source>
</evidence>
<evidence type="ECO:0000259" key="13">
    <source>
        <dbReference type="Pfam" id="PF00593"/>
    </source>
</evidence>
<gene>
    <name evidence="15" type="primary">cirA_21</name>
    <name evidence="15" type="ORF">DUPY_40580</name>
</gene>
<feature type="domain" description="TonB-dependent receptor-like beta-barrel" evidence="13">
    <location>
        <begin position="398"/>
        <end position="928"/>
    </location>
</feature>
<evidence type="ECO:0000256" key="4">
    <source>
        <dbReference type="ARBA" id="ARBA00022452"/>
    </source>
</evidence>
<organism evidence="15 16">
    <name type="scientific">Duganella phyllosphaerae</name>
    <dbReference type="NCBI Taxonomy" id="762836"/>
    <lineage>
        <taxon>Bacteria</taxon>
        <taxon>Pseudomonadati</taxon>
        <taxon>Pseudomonadota</taxon>
        <taxon>Betaproteobacteria</taxon>
        <taxon>Burkholderiales</taxon>
        <taxon>Oxalobacteraceae</taxon>
        <taxon>Telluria group</taxon>
        <taxon>Duganella</taxon>
    </lineage>
</organism>
<dbReference type="Pfam" id="PF07715">
    <property type="entry name" value="Plug"/>
    <property type="match status" value="1"/>
</dbReference>
<dbReference type="EMBL" id="LROM01000113">
    <property type="protein sequence ID" value="OEZ96095.1"/>
    <property type="molecule type" value="Genomic_DNA"/>
</dbReference>
<dbReference type="RefSeq" id="WP_070250552.1">
    <property type="nucleotide sequence ID" value="NZ_LROM01000113.1"/>
</dbReference>
<keyword evidence="6 11" id="KW-0798">TonB box</keyword>
<evidence type="ECO:0000256" key="6">
    <source>
        <dbReference type="ARBA" id="ARBA00023077"/>
    </source>
</evidence>
<dbReference type="InterPro" id="IPR036942">
    <property type="entry name" value="Beta-barrel_TonB_sf"/>
</dbReference>
<feature type="chain" id="PRO_5009206917" evidence="12">
    <location>
        <begin position="32"/>
        <end position="971"/>
    </location>
</feature>
<evidence type="ECO:0000256" key="11">
    <source>
        <dbReference type="RuleBase" id="RU003357"/>
    </source>
</evidence>
<protein>
    <submittedName>
        <fullName evidence="15">Colicin I receptor</fullName>
    </submittedName>
</protein>
<feature type="domain" description="TonB-dependent receptor plug" evidence="14">
    <location>
        <begin position="55"/>
        <end position="172"/>
    </location>
</feature>
<evidence type="ECO:0000313" key="16">
    <source>
        <dbReference type="Proteomes" id="UP000175989"/>
    </source>
</evidence>
<keyword evidence="3 10" id="KW-0813">Transport</keyword>
<evidence type="ECO:0000256" key="7">
    <source>
        <dbReference type="ARBA" id="ARBA00023136"/>
    </source>
</evidence>
<proteinExistence type="inferred from homology"/>
<keyword evidence="5 10" id="KW-0812">Transmembrane</keyword>
<evidence type="ECO:0000256" key="1">
    <source>
        <dbReference type="ARBA" id="ARBA00004571"/>
    </source>
</evidence>
<dbReference type="InterPro" id="IPR012910">
    <property type="entry name" value="Plug_dom"/>
</dbReference>
<keyword evidence="4 10" id="KW-1134">Transmembrane beta strand</keyword>
<evidence type="ECO:0000259" key="14">
    <source>
        <dbReference type="Pfam" id="PF07715"/>
    </source>
</evidence>
<keyword evidence="7 10" id="KW-0472">Membrane</keyword>
<dbReference type="Proteomes" id="UP000175989">
    <property type="component" value="Unassembled WGS sequence"/>
</dbReference>
<dbReference type="InterPro" id="IPR037066">
    <property type="entry name" value="Plug_dom_sf"/>
</dbReference>
<sequence length="971" mass="101505">MKLRIKPMPVAILQVIASGAFSVAALTPAMAQQASGTEPVQRVVVTGSLISRTDTETATPVQVITAADIQRSGKTSVAELLSDLASNGAGTLGTGFSGAFANGASGISLRGLSVGATLVLLDGHRVAPYAIGDDAQRSFVDVSNIPFDAIESIEVLKAGASSLYGSDAVAGVVNIKLKKSYNGTRLSAEGGTTQHGGGTTKRASFSTGFGDLDADGYNAFVTAEYRRQGGIKISDRLGNDWNDRDWTARGGNNLTLGVPTSLNNMLTQANTPYLFNPSGPALPGTNPATNQPYSATDNPVNYQFLNSNCDFTRYRAGQCAVADNSSFIQPKTENVNVLAGFTKKLAGDWEMGVKGSYFRRESSNNRGVPPVFSPTSFAGNTALSPDGTLTPRVGALGATTFPAGSAVGAGITNNLPGTARLYGYVPGTAAASTSDNTATATRLALDLNGTAYGWDMRLAGGLTESKVEIDYSGYIDRNALYNSLRSGTFNVLGGNSQALTDTISPRFSNTNTSKLNYADATASRELTQLGAGPLIFAAGLHWHKREWDAPPSALTANGQVASTSPFVFGSETNTAAFAELQATLIKNVETSISGRYDRFDTYGHSFTPAANFKWTPSKQFALRGNFARGFRAPNPAESGSAGSFFSYNAISDPVLCPTGNITAPGSVPIYCKFTPVFVQQTSKDLSPEKSKSYDLGIVLAPIQGLGITFDYYKIELSNQIVSAATSDPNYVPSFVRGAPVQMDTVQADGSIASVLSPVGPALYATSGYINAGKTTTSGIEAAINYRFNLPDGMGSLRTDLSAAHTFDYTQSVNGVSYQLAGTQGPSGVGGATGNPKNRAQFSLTWARGPLDVTTSVNYTSSFSSLDPSVGGTNCASTGTDVGGRNYFASIDGGQPASYCRVASFTTTNLNLQYKVTPNLTLKGTILNVFDKAPPIDVGTYGNSGVQTAYNASLHQAGAVGRFFSLGLGYTF</sequence>
<keyword evidence="16" id="KW-1185">Reference proteome</keyword>
<reference evidence="16" key="1">
    <citation type="journal article" date="2016" name="Front. Microbiol.">
        <title>Molecular Keys to the Janthinobacterium and Duganella spp. Interaction with the Plant Pathogen Fusarium graminearum.</title>
        <authorList>
            <person name="Haack F.S."/>
            <person name="Poehlein A."/>
            <person name="Kroger C."/>
            <person name="Voigt C.A."/>
            <person name="Piepenbring M."/>
            <person name="Bode H.B."/>
            <person name="Daniel R."/>
            <person name="Schafer W."/>
            <person name="Streit W.R."/>
        </authorList>
    </citation>
    <scope>NUCLEOTIDE SEQUENCE [LARGE SCALE GENOMIC DNA]</scope>
    <source>
        <strain evidence="16">T54</strain>
    </source>
</reference>
<dbReference type="SUPFAM" id="SSF56935">
    <property type="entry name" value="Porins"/>
    <property type="match status" value="1"/>
</dbReference>